<dbReference type="Proteomes" id="UP000017836">
    <property type="component" value="Unassembled WGS sequence"/>
</dbReference>
<evidence type="ECO:0000256" key="1">
    <source>
        <dbReference type="SAM" id="MobiDB-lite"/>
    </source>
</evidence>
<proteinExistence type="predicted"/>
<organism evidence="2 3">
    <name type="scientific">Amborella trichopoda</name>
    <dbReference type="NCBI Taxonomy" id="13333"/>
    <lineage>
        <taxon>Eukaryota</taxon>
        <taxon>Viridiplantae</taxon>
        <taxon>Streptophyta</taxon>
        <taxon>Embryophyta</taxon>
        <taxon>Tracheophyta</taxon>
        <taxon>Spermatophyta</taxon>
        <taxon>Magnoliopsida</taxon>
        <taxon>Amborellales</taxon>
        <taxon>Amborellaceae</taxon>
        <taxon>Amborella</taxon>
    </lineage>
</organism>
<dbReference type="Gramene" id="ERN13965">
    <property type="protein sequence ID" value="ERN13965"/>
    <property type="gene ID" value="AMTR_s00021p00148830"/>
</dbReference>
<dbReference type="HOGENOM" id="CLU_2226755_0_0_1"/>
<keyword evidence="3" id="KW-1185">Reference proteome</keyword>
<sequence length="106" mass="11033">MVKKGGQARDAITDRSGVGSCTATGTMVDAPAVLPLVEVEPQQVGLWWHGLAVLPPVEVALTIAPSVGSWWDRPAVLQPKEVATMVAPTVQTLPVNGRAMAARVPG</sequence>
<dbReference type="AlphaFoldDB" id="W1Q101"/>
<feature type="region of interest" description="Disordered" evidence="1">
    <location>
        <begin position="1"/>
        <end position="24"/>
    </location>
</feature>
<name>W1Q101_AMBTC</name>
<gene>
    <name evidence="2" type="ORF">AMTR_s00021p00148830</name>
</gene>
<evidence type="ECO:0000313" key="3">
    <source>
        <dbReference type="Proteomes" id="UP000017836"/>
    </source>
</evidence>
<evidence type="ECO:0000313" key="2">
    <source>
        <dbReference type="EMBL" id="ERN13965.1"/>
    </source>
</evidence>
<accession>W1Q101</accession>
<dbReference type="EMBL" id="KI392560">
    <property type="protein sequence ID" value="ERN13965.1"/>
    <property type="molecule type" value="Genomic_DNA"/>
</dbReference>
<reference evidence="3" key="1">
    <citation type="journal article" date="2013" name="Science">
        <title>The Amborella genome and the evolution of flowering plants.</title>
        <authorList>
            <consortium name="Amborella Genome Project"/>
        </authorList>
    </citation>
    <scope>NUCLEOTIDE SEQUENCE [LARGE SCALE GENOMIC DNA]</scope>
</reference>
<protein>
    <submittedName>
        <fullName evidence="2">Uncharacterized protein</fullName>
    </submittedName>
</protein>